<evidence type="ECO:0000256" key="3">
    <source>
        <dbReference type="ARBA" id="ARBA00022448"/>
    </source>
</evidence>
<accession>A0ABQ6I740</accession>
<dbReference type="Pfam" id="PF02632">
    <property type="entry name" value="BioY"/>
    <property type="match status" value="1"/>
</dbReference>
<dbReference type="InterPro" id="IPR003784">
    <property type="entry name" value="BioY"/>
</dbReference>
<dbReference type="PANTHER" id="PTHR34295:SF4">
    <property type="entry name" value="BIOTIN TRANSPORTER BIOY-RELATED"/>
    <property type="match status" value="1"/>
</dbReference>
<feature type="transmembrane region" description="Helical" evidence="9">
    <location>
        <begin position="220"/>
        <end position="237"/>
    </location>
</feature>
<keyword evidence="6 9" id="KW-1133">Transmembrane helix</keyword>
<evidence type="ECO:0000256" key="8">
    <source>
        <dbReference type="SAM" id="MobiDB-lite"/>
    </source>
</evidence>
<feature type="compositionally biased region" description="Polar residues" evidence="8">
    <location>
        <begin position="23"/>
        <end position="34"/>
    </location>
</feature>
<keyword evidence="7 9" id="KW-0472">Membrane</keyword>
<evidence type="ECO:0000256" key="7">
    <source>
        <dbReference type="ARBA" id="ARBA00023136"/>
    </source>
</evidence>
<feature type="transmembrane region" description="Helical" evidence="9">
    <location>
        <begin position="68"/>
        <end position="87"/>
    </location>
</feature>
<comment type="similarity">
    <text evidence="2">Belongs to the BioY family.</text>
</comment>
<evidence type="ECO:0000256" key="6">
    <source>
        <dbReference type="ARBA" id="ARBA00022989"/>
    </source>
</evidence>
<feature type="transmembrane region" description="Helical" evidence="9">
    <location>
        <begin position="149"/>
        <end position="165"/>
    </location>
</feature>
<evidence type="ECO:0008006" key="12">
    <source>
        <dbReference type="Google" id="ProtNLM"/>
    </source>
</evidence>
<comment type="subcellular location">
    <subcellularLocation>
        <location evidence="1">Cell membrane</location>
        <topology evidence="1">Multi-pass membrane protein</topology>
    </subcellularLocation>
</comment>
<dbReference type="EMBL" id="BSUK01000001">
    <property type="protein sequence ID" value="GMA26593.1"/>
    <property type="molecule type" value="Genomic_DNA"/>
</dbReference>
<keyword evidence="3" id="KW-0813">Transport</keyword>
<feature type="transmembrane region" description="Helical" evidence="9">
    <location>
        <begin position="177"/>
        <end position="200"/>
    </location>
</feature>
<evidence type="ECO:0000256" key="9">
    <source>
        <dbReference type="SAM" id="Phobius"/>
    </source>
</evidence>
<evidence type="ECO:0000256" key="4">
    <source>
        <dbReference type="ARBA" id="ARBA00022475"/>
    </source>
</evidence>
<reference evidence="11" key="1">
    <citation type="journal article" date="2019" name="Int. J. Syst. Evol. Microbiol.">
        <title>The Global Catalogue of Microorganisms (GCM) 10K type strain sequencing project: providing services to taxonomists for standard genome sequencing and annotation.</title>
        <authorList>
            <consortium name="The Broad Institute Genomics Platform"/>
            <consortium name="The Broad Institute Genome Sequencing Center for Infectious Disease"/>
            <person name="Wu L."/>
            <person name="Ma J."/>
        </authorList>
    </citation>
    <scope>NUCLEOTIDE SEQUENCE [LARGE SCALE GENOMIC DNA]</scope>
    <source>
        <strain evidence="11">NBRC 106348</strain>
    </source>
</reference>
<feature type="compositionally biased region" description="Basic residues" evidence="8">
    <location>
        <begin position="39"/>
        <end position="51"/>
    </location>
</feature>
<dbReference type="PANTHER" id="PTHR34295">
    <property type="entry name" value="BIOTIN TRANSPORTER BIOY"/>
    <property type="match status" value="1"/>
</dbReference>
<keyword evidence="5 9" id="KW-0812">Transmembrane</keyword>
<evidence type="ECO:0000313" key="10">
    <source>
        <dbReference type="EMBL" id="GMA26593.1"/>
    </source>
</evidence>
<sequence length="247" mass="25222">MPPTTGPELARELRSPAAAHAGQLSTTHQPTATQETHERHRARHDHGRHDRARAPAAARRFAVTAPDAARIASFAALICVLALTPAISVGSALAPITLQTLGVMLAGALLGWWRGALAAVTYLLLALAGLPVLAGGTGGVEPFVGPSAGYLYGFVLGAAATGWLVDRIRGRVTAPKVFGAAIVGGVAVIYAIGIPVSAAVAGIPLWTAITGSWVFLPGDLIKAVLTALVVAAVVRAYPPAGPAARRR</sequence>
<evidence type="ECO:0000256" key="2">
    <source>
        <dbReference type="ARBA" id="ARBA00010692"/>
    </source>
</evidence>
<comment type="caution">
    <text evidence="10">The sequence shown here is derived from an EMBL/GenBank/DDBJ whole genome shotgun (WGS) entry which is preliminary data.</text>
</comment>
<evidence type="ECO:0000256" key="1">
    <source>
        <dbReference type="ARBA" id="ARBA00004651"/>
    </source>
</evidence>
<dbReference type="Proteomes" id="UP001157091">
    <property type="component" value="Unassembled WGS sequence"/>
</dbReference>
<evidence type="ECO:0000313" key="11">
    <source>
        <dbReference type="Proteomes" id="UP001157091"/>
    </source>
</evidence>
<feature type="region of interest" description="Disordered" evidence="8">
    <location>
        <begin position="18"/>
        <end position="56"/>
    </location>
</feature>
<evidence type="ECO:0000256" key="5">
    <source>
        <dbReference type="ARBA" id="ARBA00022692"/>
    </source>
</evidence>
<keyword evidence="11" id="KW-1185">Reference proteome</keyword>
<protein>
    <recommendedName>
        <fullName evidence="12">Biotin transporter BioY</fullName>
    </recommendedName>
</protein>
<gene>
    <name evidence="10" type="ORF">GCM10025864_43520</name>
</gene>
<keyword evidence="4" id="KW-1003">Cell membrane</keyword>
<name>A0ABQ6I740_9MICO</name>
<proteinExistence type="inferred from homology"/>
<organism evidence="10 11">
    <name type="scientific">Luteimicrobium album</name>
    <dbReference type="NCBI Taxonomy" id="1054550"/>
    <lineage>
        <taxon>Bacteria</taxon>
        <taxon>Bacillati</taxon>
        <taxon>Actinomycetota</taxon>
        <taxon>Actinomycetes</taxon>
        <taxon>Micrococcales</taxon>
        <taxon>Luteimicrobium</taxon>
    </lineage>
</organism>
<dbReference type="Gene3D" id="1.10.1760.20">
    <property type="match status" value="1"/>
</dbReference>